<dbReference type="AlphaFoldDB" id="A0A2C9M712"/>
<proteinExistence type="predicted"/>
<dbReference type="Proteomes" id="UP000076420">
    <property type="component" value="Unassembled WGS sequence"/>
</dbReference>
<dbReference type="VEuPathDB" id="VectorBase:BGLB039193"/>
<evidence type="ECO:0000256" key="1">
    <source>
        <dbReference type="SAM" id="MobiDB-lite"/>
    </source>
</evidence>
<evidence type="ECO:0000313" key="2">
    <source>
        <dbReference type="EnsemblMetazoa" id="BGLB039193-PA"/>
    </source>
</evidence>
<feature type="compositionally biased region" description="Polar residues" evidence="1">
    <location>
        <begin position="62"/>
        <end position="71"/>
    </location>
</feature>
<dbReference type="EnsemblMetazoa" id="BGLB039193-RA">
    <property type="protein sequence ID" value="BGLB039193-PA"/>
    <property type="gene ID" value="BGLB039193"/>
</dbReference>
<feature type="compositionally biased region" description="Polar residues" evidence="1">
    <location>
        <begin position="201"/>
        <end position="215"/>
    </location>
</feature>
<gene>
    <name evidence="2" type="primary">106060864</name>
</gene>
<feature type="region of interest" description="Disordered" evidence="1">
    <location>
        <begin position="1"/>
        <end position="39"/>
    </location>
</feature>
<feature type="compositionally biased region" description="Polar residues" evidence="1">
    <location>
        <begin position="125"/>
        <end position="142"/>
    </location>
</feature>
<feature type="compositionally biased region" description="Basic residues" evidence="1">
    <location>
        <begin position="85"/>
        <end position="96"/>
    </location>
</feature>
<feature type="compositionally biased region" description="Basic and acidic residues" evidence="1">
    <location>
        <begin position="52"/>
        <end position="61"/>
    </location>
</feature>
<feature type="compositionally biased region" description="Basic and acidic residues" evidence="1">
    <location>
        <begin position="159"/>
        <end position="170"/>
    </location>
</feature>
<evidence type="ECO:0000313" key="3">
    <source>
        <dbReference type="Proteomes" id="UP000076420"/>
    </source>
</evidence>
<accession>A0A2C9M712</accession>
<organism evidence="2 3">
    <name type="scientific">Biomphalaria glabrata</name>
    <name type="common">Bloodfluke planorb</name>
    <name type="synonym">Freshwater snail</name>
    <dbReference type="NCBI Taxonomy" id="6526"/>
    <lineage>
        <taxon>Eukaryota</taxon>
        <taxon>Metazoa</taxon>
        <taxon>Spiralia</taxon>
        <taxon>Lophotrochozoa</taxon>
        <taxon>Mollusca</taxon>
        <taxon>Gastropoda</taxon>
        <taxon>Heterobranchia</taxon>
        <taxon>Euthyneura</taxon>
        <taxon>Panpulmonata</taxon>
        <taxon>Hygrophila</taxon>
        <taxon>Lymnaeoidea</taxon>
        <taxon>Planorbidae</taxon>
        <taxon>Biomphalaria</taxon>
    </lineage>
</organism>
<protein>
    <submittedName>
        <fullName evidence="2">Uncharacterized protein</fullName>
    </submittedName>
</protein>
<reference evidence="2" key="1">
    <citation type="submission" date="2020-05" db="UniProtKB">
        <authorList>
            <consortium name="EnsemblMetazoa"/>
        </authorList>
    </citation>
    <scope>IDENTIFICATION</scope>
    <source>
        <strain evidence="2">BB02</strain>
    </source>
</reference>
<sequence length="224" mass="25037">MLNFRNKGVTTAVPAETTLHTTNSTPAPLPAPTTGQDKRGLNVALEPAITGQREHIGEHDATPTTQNQTGLPISPICTPPYAPTKSRKLLKTRTTQHHTPNQTAQKREPQKPNPTKTQKGRRKTPTLQTRTGTPHSPQTHTQTETRKQPPTQPKRQRQKHVEPIRDKEMETVPTTPRPANHLQNHSSSTSKTQTTEKDQNQQKSQTAETTNTQHRPTQEEKTLN</sequence>
<name>A0A2C9M712_BIOGL</name>
<dbReference type="KEGG" id="bgt:106060864"/>
<feature type="region of interest" description="Disordered" evidence="1">
    <location>
        <begin position="51"/>
        <end position="224"/>
    </location>
</feature>